<organism evidence="2 3">
    <name type="scientific">Algoriphagus yeomjeoni</name>
    <dbReference type="NCBI Taxonomy" id="291403"/>
    <lineage>
        <taxon>Bacteria</taxon>
        <taxon>Pseudomonadati</taxon>
        <taxon>Bacteroidota</taxon>
        <taxon>Cytophagia</taxon>
        <taxon>Cytophagales</taxon>
        <taxon>Cyclobacteriaceae</taxon>
        <taxon>Algoriphagus</taxon>
    </lineage>
</organism>
<feature type="compositionally biased region" description="Low complexity" evidence="1">
    <location>
        <begin position="1"/>
        <end position="12"/>
    </location>
</feature>
<evidence type="ECO:0000313" key="3">
    <source>
        <dbReference type="Proteomes" id="UP000249610"/>
    </source>
</evidence>
<keyword evidence="3" id="KW-1185">Reference proteome</keyword>
<protein>
    <submittedName>
        <fullName evidence="2">Uncharacterized protein</fullName>
    </submittedName>
</protein>
<sequence>MKTKKTTTSTSTDEVTNAATESVKNLTELGKTELVRKKKVDPGIE</sequence>
<feature type="region of interest" description="Disordered" evidence="1">
    <location>
        <begin position="1"/>
        <end position="21"/>
    </location>
</feature>
<proteinExistence type="predicted"/>
<dbReference type="Proteomes" id="UP000249610">
    <property type="component" value="Unassembled WGS sequence"/>
</dbReference>
<dbReference type="EMBL" id="QLLK01000007">
    <property type="protein sequence ID" value="RAI88503.1"/>
    <property type="molecule type" value="Genomic_DNA"/>
</dbReference>
<name>A0A327P9V2_9BACT</name>
<accession>A0A327P9V2</accession>
<dbReference type="RefSeq" id="WP_158530580.1">
    <property type="nucleotide sequence ID" value="NZ_QLLK01000007.1"/>
</dbReference>
<evidence type="ECO:0000313" key="2">
    <source>
        <dbReference type="EMBL" id="RAI88503.1"/>
    </source>
</evidence>
<reference evidence="2 3" key="1">
    <citation type="submission" date="2018-06" db="EMBL/GenBank/DDBJ databases">
        <title>Genomic Encyclopedia of Archaeal and Bacterial Type Strains, Phase II (KMG-II): from individual species to whole genera.</title>
        <authorList>
            <person name="Goeker M."/>
        </authorList>
    </citation>
    <scope>NUCLEOTIDE SEQUENCE [LARGE SCALE GENOMIC DNA]</scope>
    <source>
        <strain evidence="2 3">DSM 23446</strain>
    </source>
</reference>
<dbReference type="AlphaFoldDB" id="A0A327P9V2"/>
<gene>
    <name evidence="2" type="ORF">LV83_02803</name>
</gene>
<evidence type="ECO:0000256" key="1">
    <source>
        <dbReference type="SAM" id="MobiDB-lite"/>
    </source>
</evidence>
<comment type="caution">
    <text evidence="2">The sequence shown here is derived from an EMBL/GenBank/DDBJ whole genome shotgun (WGS) entry which is preliminary data.</text>
</comment>